<sequence length="130" mass="14070">MEGFIDALVPIVGMVSVFGMPVFIVWIALHFNNKKKEQFHASLQKLIASGQELSPELLQSIPGYVEEDKKSNDIKFSAILIGVGVGVVFLGYFGLHAKVVWASGLLVTSLGLALLAYGIYAEKKNSDDTA</sequence>
<proteinExistence type="predicted"/>
<evidence type="ECO:0000256" key="1">
    <source>
        <dbReference type="SAM" id="Phobius"/>
    </source>
</evidence>
<dbReference type="InterPro" id="IPR046216">
    <property type="entry name" value="DUF6249"/>
</dbReference>
<feature type="transmembrane region" description="Helical" evidence="1">
    <location>
        <begin position="76"/>
        <end position="95"/>
    </location>
</feature>
<name>A0ABY5TUL9_9GAMM</name>
<feature type="domain" description="DUF6249" evidence="2">
    <location>
        <begin position="11"/>
        <end position="120"/>
    </location>
</feature>
<reference evidence="3" key="1">
    <citation type="submission" date="2022-08" db="EMBL/GenBank/DDBJ databases">
        <title>Catabolic pathway analysis in culturable SAR92 clade bacteria reveals their overlooked roles in DMSP degradation in coastal seas.</title>
        <authorList>
            <person name="He X."/>
            <person name="Zhang X."/>
            <person name="Zhang Y."/>
        </authorList>
    </citation>
    <scope>NUCLEOTIDE SEQUENCE</scope>
    <source>
        <strain evidence="3">H455</strain>
    </source>
</reference>
<dbReference type="EMBL" id="CP103416">
    <property type="protein sequence ID" value="UVW36281.1"/>
    <property type="molecule type" value="Genomic_DNA"/>
</dbReference>
<keyword evidence="1" id="KW-0812">Transmembrane</keyword>
<protein>
    <submittedName>
        <fullName evidence="3">DUF6249 domain-containing protein</fullName>
    </submittedName>
</protein>
<gene>
    <name evidence="3" type="ORF">NYF23_06655</name>
</gene>
<keyword evidence="1" id="KW-0472">Membrane</keyword>
<dbReference type="Proteomes" id="UP001059934">
    <property type="component" value="Chromosome"/>
</dbReference>
<evidence type="ECO:0000313" key="4">
    <source>
        <dbReference type="Proteomes" id="UP001059934"/>
    </source>
</evidence>
<organism evidence="3 4">
    <name type="scientific">SAR92 clade bacterium H455</name>
    <dbReference type="NCBI Taxonomy" id="2974818"/>
    <lineage>
        <taxon>Bacteria</taxon>
        <taxon>Pseudomonadati</taxon>
        <taxon>Pseudomonadota</taxon>
        <taxon>Gammaproteobacteria</taxon>
        <taxon>Cellvibrionales</taxon>
        <taxon>Porticoccaceae</taxon>
        <taxon>SAR92 clade</taxon>
    </lineage>
</organism>
<feature type="transmembrane region" description="Helical" evidence="1">
    <location>
        <begin position="7"/>
        <end position="29"/>
    </location>
</feature>
<accession>A0ABY5TUL9</accession>
<evidence type="ECO:0000313" key="3">
    <source>
        <dbReference type="EMBL" id="UVW36281.1"/>
    </source>
</evidence>
<evidence type="ECO:0000259" key="2">
    <source>
        <dbReference type="Pfam" id="PF19762"/>
    </source>
</evidence>
<keyword evidence="1" id="KW-1133">Transmembrane helix</keyword>
<feature type="transmembrane region" description="Helical" evidence="1">
    <location>
        <begin position="101"/>
        <end position="120"/>
    </location>
</feature>
<keyword evidence="4" id="KW-1185">Reference proteome</keyword>
<dbReference type="Pfam" id="PF19762">
    <property type="entry name" value="DUF6249"/>
    <property type="match status" value="1"/>
</dbReference>